<dbReference type="Proteomes" id="UP000663827">
    <property type="component" value="Unassembled WGS sequence"/>
</dbReference>
<proteinExistence type="predicted"/>
<evidence type="ECO:0000313" key="1">
    <source>
        <dbReference type="EMBL" id="CAE7209167.1"/>
    </source>
</evidence>
<sequence>MWRCCLQLFARWVEGCGTASRSEVNGYLLVRLCDRCACEELIQLAEIREELRELVHYSTKSWGGYNVSPRLIGTTTRTESRETWDEYSEIDKEALETWVEQRKIQVASRRKLGDELRRFLHARKLKEREAMLELIEVRRTQIEERLLALGWEKEDIEINPFNSGRALKWHNLVDVPQQPKLLTDRTWKNLYAKLLPILEDNREERLESERSKLEASRRQCLKSLLRKIKRREAPLLKVKPRKLVPGEHLFDRPRAQYDVFPFAQDAVDCGFVQDLGEEYPTIDEFQKALENHRAEIDAWVSEWQDETRTYLADLIREEEVEYYELLQPPKNMDPDAF</sequence>
<comment type="caution">
    <text evidence="1">The sequence shown here is derived from an EMBL/GenBank/DDBJ whole genome shotgun (WGS) entry which is preliminary data.</text>
</comment>
<gene>
    <name evidence="1" type="ORF">RDB_LOCUS149218</name>
</gene>
<protein>
    <submittedName>
        <fullName evidence="1">Uncharacterized protein</fullName>
    </submittedName>
</protein>
<feature type="non-terminal residue" evidence="1">
    <location>
        <position position="1"/>
    </location>
</feature>
<dbReference type="EMBL" id="CAJNJQ010004217">
    <property type="protein sequence ID" value="CAE7209167.1"/>
    <property type="molecule type" value="Genomic_DNA"/>
</dbReference>
<organism evidence="1 2">
    <name type="scientific">Rhizoctonia solani</name>
    <dbReference type="NCBI Taxonomy" id="456999"/>
    <lineage>
        <taxon>Eukaryota</taxon>
        <taxon>Fungi</taxon>
        <taxon>Dikarya</taxon>
        <taxon>Basidiomycota</taxon>
        <taxon>Agaricomycotina</taxon>
        <taxon>Agaricomycetes</taxon>
        <taxon>Cantharellales</taxon>
        <taxon>Ceratobasidiaceae</taxon>
        <taxon>Rhizoctonia</taxon>
    </lineage>
</organism>
<name>A0A8H3I219_9AGAM</name>
<evidence type="ECO:0000313" key="2">
    <source>
        <dbReference type="Proteomes" id="UP000663827"/>
    </source>
</evidence>
<reference evidence="1" key="1">
    <citation type="submission" date="2021-01" db="EMBL/GenBank/DDBJ databases">
        <authorList>
            <person name="Kaushik A."/>
        </authorList>
    </citation>
    <scope>NUCLEOTIDE SEQUENCE</scope>
    <source>
        <strain evidence="1">AG5</strain>
    </source>
</reference>
<accession>A0A8H3I219</accession>
<dbReference type="AlphaFoldDB" id="A0A8H3I219"/>